<name>A0A432W595_9GAMM</name>
<evidence type="ECO:0000313" key="1">
    <source>
        <dbReference type="EMBL" id="RUO25212.1"/>
    </source>
</evidence>
<dbReference type="EMBL" id="PIPL01000001">
    <property type="protein sequence ID" value="RUO25212.1"/>
    <property type="molecule type" value="Genomic_DNA"/>
</dbReference>
<accession>A0A432W595</accession>
<dbReference type="Proteomes" id="UP000288293">
    <property type="component" value="Unassembled WGS sequence"/>
</dbReference>
<gene>
    <name evidence="1" type="ORF">CWE09_00245</name>
</gene>
<comment type="caution">
    <text evidence="1">The sequence shown here is derived from an EMBL/GenBank/DDBJ whole genome shotgun (WGS) entry which is preliminary data.</text>
</comment>
<sequence>MLNDTPDTCSGLLIFVSGNTEGINKGPQSCAGQVAPNGIAAATITQQNWPDNDLKAFLSRSCISLLLAENKQLEQKFSQAQQAAQVY</sequence>
<dbReference type="RefSeq" id="WP_126801909.1">
    <property type="nucleotide sequence ID" value="NZ_PIPL01000001.1"/>
</dbReference>
<protein>
    <submittedName>
        <fullName evidence="1">Uncharacterized protein</fullName>
    </submittedName>
</protein>
<reference evidence="1 2" key="1">
    <citation type="journal article" date="2011" name="Front. Microbiol.">
        <title>Genomic signatures of strain selection and enhancement in Bacillus atrophaeus var. globigii, a historical biowarfare simulant.</title>
        <authorList>
            <person name="Gibbons H.S."/>
            <person name="Broomall S.M."/>
            <person name="McNew L.A."/>
            <person name="Daligault H."/>
            <person name="Chapman C."/>
            <person name="Bruce D."/>
            <person name="Karavis M."/>
            <person name="Krepps M."/>
            <person name="McGregor P.A."/>
            <person name="Hong C."/>
            <person name="Park K.H."/>
            <person name="Akmal A."/>
            <person name="Feldman A."/>
            <person name="Lin J.S."/>
            <person name="Chang W.E."/>
            <person name="Higgs B.W."/>
            <person name="Demirev P."/>
            <person name="Lindquist J."/>
            <person name="Liem A."/>
            <person name="Fochler E."/>
            <person name="Read T.D."/>
            <person name="Tapia R."/>
            <person name="Johnson S."/>
            <person name="Bishop-Lilly K.A."/>
            <person name="Detter C."/>
            <person name="Han C."/>
            <person name="Sozhamannan S."/>
            <person name="Rosenzweig C.N."/>
            <person name="Skowronski E.W."/>
        </authorList>
    </citation>
    <scope>NUCLEOTIDE SEQUENCE [LARGE SCALE GENOMIC DNA]</scope>
    <source>
        <strain evidence="1 2">MLST1</strain>
    </source>
</reference>
<dbReference type="AlphaFoldDB" id="A0A432W595"/>
<keyword evidence="2" id="KW-1185">Reference proteome</keyword>
<proteinExistence type="predicted"/>
<evidence type="ECO:0000313" key="2">
    <source>
        <dbReference type="Proteomes" id="UP000288293"/>
    </source>
</evidence>
<organism evidence="1 2">
    <name type="scientific">Aliidiomarina minuta</name>
    <dbReference type="NCBI Taxonomy" id="880057"/>
    <lineage>
        <taxon>Bacteria</taxon>
        <taxon>Pseudomonadati</taxon>
        <taxon>Pseudomonadota</taxon>
        <taxon>Gammaproteobacteria</taxon>
        <taxon>Alteromonadales</taxon>
        <taxon>Idiomarinaceae</taxon>
        <taxon>Aliidiomarina</taxon>
    </lineage>
</organism>